<name>A0ABU7N1Y9_9ACTN</name>
<organism evidence="1 2">
    <name type="scientific">Gordonia prachuapensis</name>
    <dbReference type="NCBI Taxonomy" id="3115651"/>
    <lineage>
        <taxon>Bacteria</taxon>
        <taxon>Bacillati</taxon>
        <taxon>Actinomycetota</taxon>
        <taxon>Actinomycetes</taxon>
        <taxon>Mycobacteriales</taxon>
        <taxon>Gordoniaceae</taxon>
        <taxon>Gordonia</taxon>
    </lineage>
</organism>
<dbReference type="RefSeq" id="WP_330507466.1">
    <property type="nucleotide sequence ID" value="NZ_JAZDUE010000035.1"/>
</dbReference>
<evidence type="ECO:0000313" key="2">
    <source>
        <dbReference type="Proteomes" id="UP001335729"/>
    </source>
</evidence>
<reference evidence="1 2" key="1">
    <citation type="submission" date="2024-01" db="EMBL/GenBank/DDBJ databases">
        <title>Draft genome sequence of Gordonia sp. PKS22-38.</title>
        <authorList>
            <person name="Suphannarot A."/>
            <person name="Mingma R."/>
        </authorList>
    </citation>
    <scope>NUCLEOTIDE SEQUENCE [LARGE SCALE GENOMIC DNA]</scope>
    <source>
        <strain evidence="1 2">PKS22-38</strain>
    </source>
</reference>
<sequence length="114" mass="12013">MTKDKPLEVDTDGLQVTASQVIDGADAARQAFEAHSTALSSAAGGLFAHSGRALQAKAEVWRARGADLSEAAGRHGAAMQTAAWRYLADDVANSREVSAAVYRPESDESVDLRL</sequence>
<proteinExistence type="predicted"/>
<keyword evidence="2" id="KW-1185">Reference proteome</keyword>
<evidence type="ECO:0000313" key="1">
    <source>
        <dbReference type="EMBL" id="MEE4026074.1"/>
    </source>
</evidence>
<comment type="caution">
    <text evidence="1">The sequence shown here is derived from an EMBL/GenBank/DDBJ whole genome shotgun (WGS) entry which is preliminary data.</text>
</comment>
<dbReference type="EMBL" id="JAZDUE010000035">
    <property type="protein sequence ID" value="MEE4026074.1"/>
    <property type="molecule type" value="Genomic_DNA"/>
</dbReference>
<accession>A0ABU7N1Y9</accession>
<dbReference type="Proteomes" id="UP001335729">
    <property type="component" value="Unassembled WGS sequence"/>
</dbReference>
<protein>
    <submittedName>
        <fullName evidence="1">Type VII secretion target</fullName>
    </submittedName>
</protein>
<gene>
    <name evidence="1" type="ORF">V1Y59_23535</name>
</gene>